<evidence type="ECO:0000313" key="2">
    <source>
        <dbReference type="EMBL" id="OCF32543.1"/>
    </source>
</evidence>
<keyword evidence="3" id="KW-1185">Reference proteome</keyword>
<protein>
    <submittedName>
        <fullName evidence="2">Uncharacterized protein</fullName>
    </submittedName>
</protein>
<dbReference type="Proteomes" id="UP000092666">
    <property type="component" value="Unassembled WGS sequence"/>
</dbReference>
<dbReference type="EMBL" id="KI669507">
    <property type="protein sequence ID" value="OCF32543.1"/>
    <property type="molecule type" value="Genomic_DNA"/>
</dbReference>
<accession>A0A1B9GNH8</accession>
<proteinExistence type="predicted"/>
<gene>
    <name evidence="2" type="ORF">I316_05723</name>
</gene>
<name>A0A1B9GNH8_9TREE</name>
<reference evidence="3" key="2">
    <citation type="submission" date="2013-12" db="EMBL/GenBank/DDBJ databases">
        <title>Evolution of pathogenesis and genome organization in the Tremellales.</title>
        <authorList>
            <person name="Cuomo C."/>
            <person name="Litvintseva A."/>
            <person name="Heitman J."/>
            <person name="Chen Y."/>
            <person name="Sun S."/>
            <person name="Springer D."/>
            <person name="Dromer F."/>
            <person name="Young S."/>
            <person name="Zeng Q."/>
            <person name="Chapman S."/>
            <person name="Gujja S."/>
            <person name="Saif S."/>
            <person name="Birren B."/>
        </authorList>
    </citation>
    <scope>NUCLEOTIDE SEQUENCE [LARGE SCALE GENOMIC DNA]</scope>
    <source>
        <strain evidence="3">BCC8398</strain>
    </source>
</reference>
<evidence type="ECO:0000313" key="3">
    <source>
        <dbReference type="Proteomes" id="UP000092666"/>
    </source>
</evidence>
<feature type="compositionally biased region" description="Low complexity" evidence="1">
    <location>
        <begin position="78"/>
        <end position="114"/>
    </location>
</feature>
<feature type="region of interest" description="Disordered" evidence="1">
    <location>
        <begin position="169"/>
        <end position="207"/>
    </location>
</feature>
<evidence type="ECO:0000256" key="1">
    <source>
        <dbReference type="SAM" id="MobiDB-lite"/>
    </source>
</evidence>
<organism evidence="2 3">
    <name type="scientific">Kwoniella heveanensis BCC8398</name>
    <dbReference type="NCBI Taxonomy" id="1296120"/>
    <lineage>
        <taxon>Eukaryota</taxon>
        <taxon>Fungi</taxon>
        <taxon>Dikarya</taxon>
        <taxon>Basidiomycota</taxon>
        <taxon>Agaricomycotina</taxon>
        <taxon>Tremellomycetes</taxon>
        <taxon>Tremellales</taxon>
        <taxon>Cryptococcaceae</taxon>
        <taxon>Kwoniella</taxon>
    </lineage>
</organism>
<sequence>MFGNDLLLSGEVVPNLWDDRNESVRLYSEGRSNHSIPSNPSVRSSSVPRPKSLEVPDPDDPLYPRPPEDVYVMKRTSKATSSTAKPAAVTASETETVETVTATPQDSVTASSEPPTVPPTPPVTMSTGPKLSTATQADTVSNPDTKVTWWRPPIKIWTEDPAASDIFTTGSASLLDGTSGSSGPESADGTTAVIPSSSVTEISRSTL</sequence>
<dbReference type="AlphaFoldDB" id="A0A1B9GNH8"/>
<feature type="region of interest" description="Disordered" evidence="1">
    <location>
        <begin position="28"/>
        <end position="147"/>
    </location>
</feature>
<reference evidence="2 3" key="1">
    <citation type="submission" date="2013-07" db="EMBL/GenBank/DDBJ databases">
        <title>The Genome Sequence of Cryptococcus heveanensis BCC8398.</title>
        <authorList>
            <consortium name="The Broad Institute Genome Sequencing Platform"/>
            <person name="Cuomo C."/>
            <person name="Litvintseva A."/>
            <person name="Chen Y."/>
            <person name="Heitman J."/>
            <person name="Sun S."/>
            <person name="Springer D."/>
            <person name="Dromer F."/>
            <person name="Young S.K."/>
            <person name="Zeng Q."/>
            <person name="Gargeya S."/>
            <person name="Fitzgerald M."/>
            <person name="Abouelleil A."/>
            <person name="Alvarado L."/>
            <person name="Berlin A.M."/>
            <person name="Chapman S.B."/>
            <person name="Dewar J."/>
            <person name="Goldberg J."/>
            <person name="Griggs A."/>
            <person name="Gujja S."/>
            <person name="Hansen M."/>
            <person name="Howarth C."/>
            <person name="Imamovic A."/>
            <person name="Larimer J."/>
            <person name="McCowan C."/>
            <person name="Murphy C."/>
            <person name="Pearson M."/>
            <person name="Priest M."/>
            <person name="Roberts A."/>
            <person name="Saif S."/>
            <person name="Shea T."/>
            <person name="Sykes S."/>
            <person name="Wortman J."/>
            <person name="Nusbaum C."/>
            <person name="Birren B."/>
        </authorList>
    </citation>
    <scope>NUCLEOTIDE SEQUENCE [LARGE SCALE GENOMIC DNA]</scope>
    <source>
        <strain evidence="2 3">BCC8398</strain>
    </source>
</reference>
<feature type="compositionally biased region" description="Polar residues" evidence="1">
    <location>
        <begin position="169"/>
        <end position="184"/>
    </location>
</feature>
<feature type="compositionally biased region" description="Polar residues" evidence="1">
    <location>
        <begin position="130"/>
        <end position="145"/>
    </location>
</feature>
<feature type="compositionally biased region" description="Low complexity" evidence="1">
    <location>
        <begin position="35"/>
        <end position="50"/>
    </location>
</feature>
<feature type="compositionally biased region" description="Polar residues" evidence="1">
    <location>
        <begin position="193"/>
        <end position="207"/>
    </location>
</feature>